<dbReference type="AlphaFoldDB" id="A0AB34L3A5"/>
<dbReference type="Pfam" id="PF18271">
    <property type="entry name" value="GH131_N"/>
    <property type="match status" value="1"/>
</dbReference>
<keyword evidence="1" id="KW-0732">Signal</keyword>
<feature type="signal peptide" evidence="1">
    <location>
        <begin position="1"/>
        <end position="17"/>
    </location>
</feature>
<protein>
    <recommendedName>
        <fullName evidence="2">Glycoside hydrolase 131 catalytic N-terminal domain-containing protein</fullName>
    </recommendedName>
</protein>
<dbReference type="RefSeq" id="XP_069234016.1">
    <property type="nucleotide sequence ID" value="XM_069368776.1"/>
</dbReference>
<feature type="chain" id="PRO_5044225307" description="Glycoside hydrolase 131 catalytic N-terminal domain-containing protein" evidence="1">
    <location>
        <begin position="18"/>
        <end position="304"/>
    </location>
</feature>
<dbReference type="InterPro" id="IPR041524">
    <property type="entry name" value="GH131_N"/>
</dbReference>
<gene>
    <name evidence="3" type="ORF">WHR41_00170</name>
</gene>
<dbReference type="Gene3D" id="2.60.120.1160">
    <property type="match status" value="1"/>
</dbReference>
<proteinExistence type="predicted"/>
<name>A0AB34L3A5_9PEZI</name>
<evidence type="ECO:0000313" key="3">
    <source>
        <dbReference type="EMBL" id="KAL1590911.1"/>
    </source>
</evidence>
<comment type="caution">
    <text evidence="3">The sequence shown here is derived from an EMBL/GenBank/DDBJ whole genome shotgun (WGS) entry which is preliminary data.</text>
</comment>
<evidence type="ECO:0000256" key="1">
    <source>
        <dbReference type="SAM" id="SignalP"/>
    </source>
</evidence>
<dbReference type="EMBL" id="JAAQHG020000001">
    <property type="protein sequence ID" value="KAL1590911.1"/>
    <property type="molecule type" value="Genomic_DNA"/>
</dbReference>
<evidence type="ECO:0000259" key="2">
    <source>
        <dbReference type="Pfam" id="PF18271"/>
    </source>
</evidence>
<evidence type="ECO:0000313" key="4">
    <source>
        <dbReference type="Proteomes" id="UP000803884"/>
    </source>
</evidence>
<keyword evidence="4" id="KW-1185">Reference proteome</keyword>
<sequence length="304" mass="33194">MHWTLFTGAALLAQAIGHPTRQNDISCPVVFDGRIPQKSTGSSFVKGELSYDPSYVLGANLTWADVLRFPKGPQSLFDNSTSKNVEVTIDDRSIFTPSPTNRQTGFRRAELQPKPANATDSVTGIKTLHFSLKTDHARALNYSHEYQLVWLENQDYSANQFTIGTGTPYGSTNTSPKDARSLFILGTSASSPQQTLFKTAFTPDVWHNFGLVLDFNANKVEVFYSKGSDSLKRKTKFLANDLSNLGQYHFGVLKKPTGPGGIDITKQGFQEGGIHEGVVYGGIFEENSAKGCISVARGVKGKTS</sequence>
<dbReference type="GeneID" id="96001614"/>
<organism evidence="3 4">
    <name type="scientific">Cladosporium halotolerans</name>
    <dbReference type="NCBI Taxonomy" id="1052096"/>
    <lineage>
        <taxon>Eukaryota</taxon>
        <taxon>Fungi</taxon>
        <taxon>Dikarya</taxon>
        <taxon>Ascomycota</taxon>
        <taxon>Pezizomycotina</taxon>
        <taxon>Dothideomycetes</taxon>
        <taxon>Dothideomycetidae</taxon>
        <taxon>Cladosporiales</taxon>
        <taxon>Cladosporiaceae</taxon>
        <taxon>Cladosporium</taxon>
    </lineage>
</organism>
<feature type="domain" description="Glycoside hydrolase 131 catalytic N-terminal" evidence="2">
    <location>
        <begin position="29"/>
        <end position="291"/>
    </location>
</feature>
<dbReference type="Proteomes" id="UP000803884">
    <property type="component" value="Unassembled WGS sequence"/>
</dbReference>
<dbReference type="PANTHER" id="PTHR34612">
    <property type="entry name" value="GH131_N DOMAIN-CONTAINING PROTEIN"/>
    <property type="match status" value="1"/>
</dbReference>
<accession>A0AB34L3A5</accession>
<reference evidence="3 4" key="1">
    <citation type="journal article" date="2020" name="Microbiol. Resour. Announc.">
        <title>Draft Genome Sequence of a Cladosporium Species Isolated from the Mesophotic Ascidian Didemnum maculosum.</title>
        <authorList>
            <person name="Gioti A."/>
            <person name="Siaperas R."/>
            <person name="Nikolaivits E."/>
            <person name="Le Goff G."/>
            <person name="Ouazzani J."/>
            <person name="Kotoulas G."/>
            <person name="Topakas E."/>
        </authorList>
    </citation>
    <scope>NUCLEOTIDE SEQUENCE [LARGE SCALE GENOMIC DNA]</scope>
    <source>
        <strain evidence="3 4">TM138-S3</strain>
    </source>
</reference>
<dbReference type="PANTHER" id="PTHR34612:SF2">
    <property type="entry name" value="GLYCOSIDE HYDROLASE 131 CATALYTIC N-TERMINAL DOMAIN-CONTAINING PROTEIN"/>
    <property type="match status" value="1"/>
</dbReference>